<sequence>MSQKRDVDMVTMSIIDSTMTAICREMGITLMRTSYSTIFNEALDFTCALAAPNGEMIAQAEFCPSM</sequence>
<gene>
    <name evidence="2" type="ORF">METZ01_LOCUS289453</name>
</gene>
<name>A0A382LIT0_9ZZZZ</name>
<dbReference type="AlphaFoldDB" id="A0A382LIT0"/>
<accession>A0A382LIT0</accession>
<evidence type="ECO:0000259" key="1">
    <source>
        <dbReference type="Pfam" id="PF02538"/>
    </source>
</evidence>
<protein>
    <recommendedName>
        <fullName evidence="1">Hydantoinase B/oxoprolinase domain-containing protein</fullName>
    </recommendedName>
</protein>
<dbReference type="GO" id="GO:0003824">
    <property type="term" value="F:catalytic activity"/>
    <property type="evidence" value="ECO:0007669"/>
    <property type="project" value="InterPro"/>
</dbReference>
<feature type="non-terminal residue" evidence="2">
    <location>
        <position position="66"/>
    </location>
</feature>
<evidence type="ECO:0000313" key="2">
    <source>
        <dbReference type="EMBL" id="SVC36599.1"/>
    </source>
</evidence>
<reference evidence="2" key="1">
    <citation type="submission" date="2018-05" db="EMBL/GenBank/DDBJ databases">
        <authorList>
            <person name="Lanie J.A."/>
            <person name="Ng W.-L."/>
            <person name="Kazmierczak K.M."/>
            <person name="Andrzejewski T.M."/>
            <person name="Davidsen T.M."/>
            <person name="Wayne K.J."/>
            <person name="Tettelin H."/>
            <person name="Glass J.I."/>
            <person name="Rusch D."/>
            <person name="Podicherti R."/>
            <person name="Tsui H.-C.T."/>
            <person name="Winkler M.E."/>
        </authorList>
    </citation>
    <scope>NUCLEOTIDE SEQUENCE</scope>
</reference>
<feature type="domain" description="Hydantoinase B/oxoprolinase" evidence="1">
    <location>
        <begin position="8"/>
        <end position="65"/>
    </location>
</feature>
<proteinExistence type="predicted"/>
<dbReference type="InterPro" id="IPR003692">
    <property type="entry name" value="Hydantoinase_B"/>
</dbReference>
<dbReference type="EMBL" id="UINC01087324">
    <property type="protein sequence ID" value="SVC36599.1"/>
    <property type="molecule type" value="Genomic_DNA"/>
</dbReference>
<organism evidence="2">
    <name type="scientific">marine metagenome</name>
    <dbReference type="NCBI Taxonomy" id="408172"/>
    <lineage>
        <taxon>unclassified sequences</taxon>
        <taxon>metagenomes</taxon>
        <taxon>ecological metagenomes</taxon>
    </lineage>
</organism>
<dbReference type="Pfam" id="PF02538">
    <property type="entry name" value="Hydantoinase_B"/>
    <property type="match status" value="1"/>
</dbReference>